<proteinExistence type="predicted"/>
<gene>
    <name evidence="1" type="ORF">ACFOJ9_21385</name>
</gene>
<organism evidence="1 2">
    <name type="scientific">Mesorhizobium cantuariense</name>
    <dbReference type="NCBI Taxonomy" id="1300275"/>
    <lineage>
        <taxon>Bacteria</taxon>
        <taxon>Pseudomonadati</taxon>
        <taxon>Pseudomonadota</taxon>
        <taxon>Alphaproteobacteria</taxon>
        <taxon>Hyphomicrobiales</taxon>
        <taxon>Phyllobacteriaceae</taxon>
        <taxon>Mesorhizobium</taxon>
    </lineage>
</organism>
<name>A0ABV7MSE6_9HYPH</name>
<evidence type="ECO:0000313" key="1">
    <source>
        <dbReference type="EMBL" id="MFC3324295.1"/>
    </source>
</evidence>
<keyword evidence="2" id="KW-1185">Reference proteome</keyword>
<dbReference type="RefSeq" id="WP_378981060.1">
    <property type="nucleotide sequence ID" value="NZ_JBHRVD010000001.1"/>
</dbReference>
<sequence>MAAWGSASDEWSPSHSLHAALIPGQPRWCVPAGQQWPLELAQRWHWKTWPAPPQPLHSSAVDRTPRDFVLNLTFVPNFNPPE</sequence>
<dbReference type="EMBL" id="JBHRVD010000001">
    <property type="protein sequence ID" value="MFC3324295.1"/>
    <property type="molecule type" value="Genomic_DNA"/>
</dbReference>
<comment type="caution">
    <text evidence="1">The sequence shown here is derived from an EMBL/GenBank/DDBJ whole genome shotgun (WGS) entry which is preliminary data.</text>
</comment>
<reference evidence="2" key="1">
    <citation type="journal article" date="2019" name="Int. J. Syst. Evol. Microbiol.">
        <title>The Global Catalogue of Microorganisms (GCM) 10K type strain sequencing project: providing services to taxonomists for standard genome sequencing and annotation.</title>
        <authorList>
            <consortium name="The Broad Institute Genomics Platform"/>
            <consortium name="The Broad Institute Genome Sequencing Center for Infectious Disease"/>
            <person name="Wu L."/>
            <person name="Ma J."/>
        </authorList>
    </citation>
    <scope>NUCLEOTIDE SEQUENCE [LARGE SCALE GENOMIC DNA]</scope>
    <source>
        <strain evidence="2">ICMP 19515</strain>
    </source>
</reference>
<evidence type="ECO:0000313" key="2">
    <source>
        <dbReference type="Proteomes" id="UP001595648"/>
    </source>
</evidence>
<protein>
    <submittedName>
        <fullName evidence="1">Uncharacterized protein</fullName>
    </submittedName>
</protein>
<accession>A0ABV7MSE6</accession>
<dbReference type="Proteomes" id="UP001595648">
    <property type="component" value="Unassembled WGS sequence"/>
</dbReference>